<organism evidence="1 2">
    <name type="scientific">Dallia pectoralis</name>
    <name type="common">Alaska blackfish</name>
    <dbReference type="NCBI Taxonomy" id="75939"/>
    <lineage>
        <taxon>Eukaryota</taxon>
        <taxon>Metazoa</taxon>
        <taxon>Chordata</taxon>
        <taxon>Craniata</taxon>
        <taxon>Vertebrata</taxon>
        <taxon>Euteleostomi</taxon>
        <taxon>Actinopterygii</taxon>
        <taxon>Neopterygii</taxon>
        <taxon>Teleostei</taxon>
        <taxon>Protacanthopterygii</taxon>
        <taxon>Esociformes</taxon>
        <taxon>Umbridae</taxon>
        <taxon>Dallia</taxon>
    </lineage>
</organism>
<evidence type="ECO:0000313" key="2">
    <source>
        <dbReference type="Proteomes" id="UP001157502"/>
    </source>
</evidence>
<dbReference type="EMBL" id="CM055734">
    <property type="protein sequence ID" value="KAJ8009466.1"/>
    <property type="molecule type" value="Genomic_DNA"/>
</dbReference>
<proteinExistence type="predicted"/>
<accession>A0ACC2H0M7</accession>
<gene>
    <name evidence="1" type="ORF">DPEC_G00089170</name>
</gene>
<protein>
    <submittedName>
        <fullName evidence="1">Uncharacterized protein</fullName>
    </submittedName>
</protein>
<sequence>MKLKPDGDPGLHALNKVQLDQVSRRGSSTRTSILPSLHNSSFAASEERRRKVLSSTDALLRRYNLLPDSQSGKPEVTKPVGLKPKGRKVKASESRFPPIYESRPTGTVIVERQEVPPISKLVQEVQGGFINQSPLATKTVSITRRPQRNALLEHLSPKPPVMARTNMFPSIAQGNRSLVKAKNTKWKQENALNAETENALTGVDISTLPLPSLSLFSRGDVIWDELWNACPPNHL</sequence>
<reference evidence="1" key="1">
    <citation type="submission" date="2021-05" db="EMBL/GenBank/DDBJ databases">
        <authorList>
            <person name="Pan Q."/>
            <person name="Jouanno E."/>
            <person name="Zahm M."/>
            <person name="Klopp C."/>
            <person name="Cabau C."/>
            <person name="Louis A."/>
            <person name="Berthelot C."/>
            <person name="Parey E."/>
            <person name="Roest Crollius H."/>
            <person name="Montfort J."/>
            <person name="Robinson-Rechavi M."/>
            <person name="Bouchez O."/>
            <person name="Lampietro C."/>
            <person name="Lopez Roques C."/>
            <person name="Donnadieu C."/>
            <person name="Postlethwait J."/>
            <person name="Bobe J."/>
            <person name="Dillon D."/>
            <person name="Chandos A."/>
            <person name="von Hippel F."/>
            <person name="Guiguen Y."/>
        </authorList>
    </citation>
    <scope>NUCLEOTIDE SEQUENCE</scope>
    <source>
        <strain evidence="1">YG-Jan2019</strain>
    </source>
</reference>
<comment type="caution">
    <text evidence="1">The sequence shown here is derived from an EMBL/GenBank/DDBJ whole genome shotgun (WGS) entry which is preliminary data.</text>
</comment>
<keyword evidence="2" id="KW-1185">Reference proteome</keyword>
<dbReference type="Proteomes" id="UP001157502">
    <property type="component" value="Chromosome 7"/>
</dbReference>
<name>A0ACC2H0M7_DALPE</name>
<evidence type="ECO:0000313" key="1">
    <source>
        <dbReference type="EMBL" id="KAJ8009466.1"/>
    </source>
</evidence>